<organism evidence="2 3">
    <name type="scientific">Pseudomonas orientalis</name>
    <dbReference type="NCBI Taxonomy" id="76758"/>
    <lineage>
        <taxon>Bacteria</taxon>
        <taxon>Pseudomonadati</taxon>
        <taxon>Pseudomonadota</taxon>
        <taxon>Gammaproteobacteria</taxon>
        <taxon>Pseudomonadales</taxon>
        <taxon>Pseudomonadaceae</taxon>
        <taxon>Pseudomonas</taxon>
    </lineage>
</organism>
<feature type="compositionally biased region" description="Polar residues" evidence="1">
    <location>
        <begin position="20"/>
        <end position="30"/>
    </location>
</feature>
<reference evidence="2 3" key="1">
    <citation type="submission" date="2016-10" db="EMBL/GenBank/DDBJ databases">
        <authorList>
            <person name="Varghese N."/>
            <person name="Submissions S."/>
        </authorList>
    </citation>
    <scope>NUCLEOTIDE SEQUENCE [LARGE SCALE GENOMIC DNA]</scope>
    <source>
        <strain evidence="2 3">BS2775</strain>
    </source>
</reference>
<name>A0A1H2HY93_9PSED</name>
<dbReference type="OrthoDB" id="6983889at2"/>
<gene>
    <name evidence="2" type="ORF">SAMN04490197_5335</name>
</gene>
<feature type="compositionally biased region" description="Polar residues" evidence="1">
    <location>
        <begin position="1"/>
        <end position="13"/>
    </location>
</feature>
<feature type="region of interest" description="Disordered" evidence="1">
    <location>
        <begin position="1"/>
        <end position="56"/>
    </location>
</feature>
<evidence type="ECO:0000313" key="3">
    <source>
        <dbReference type="Proteomes" id="UP000183653"/>
    </source>
</evidence>
<evidence type="ECO:0000313" key="2">
    <source>
        <dbReference type="EMBL" id="SDU36528.1"/>
    </source>
</evidence>
<sequence length="1051" mass="116172">MANNEESSPSGQHLTEHSEQQSLSAPPSSTQEERKKTPSARRSHIDTRYLVPPPSEATLNSIKAGERVPLSDLTLYIPARTSGVQGVDAGINRIAVMSQEEGLLIALLPFLEAAELDDVECYWGTLDKPVAHTIIQKQHLDGHQLIVLFVPQSVISDGLVSAYIKVTRLGQAVGETRKTLLKVDTRQPGGENPASPYPVNPNLRKPVIDPKYLQDGITGTDISNGKCIAIGIPSYPADTSLPPPTHRAVRDVIHLKIGDFTIKRTVLPEEVGTYQDIVIEVCQSDWQSIGNGSHACLFSVEDEVGNPSDGWSEAEYLPVYLDDESKYLLPACHFLEADEDGKLDLSKVTGPTVTILVLIEPRNYAINDVIRVRLSGTAAGLPVRKIYSSDPLQSTTSRLLRIPCPVIDLEPLTGGRSFLQYERIRYNEPNLGSFITEVYVTGAASGGLRAPKVREAVNGQIPDDLTQVHVDIEVHGFSYYDQIELHVLGKSPGHNYYDNTLDKVGSGQVSFELIRGLGVPVALLTGGTLEIWYFTITAEGKHRSPITTVHINARYAALPAPEVDEAPPPDYEFDVETSERANIWVRANPDIKDGDTVILYARGDAPGGTPPTQRFPIDLFWEGRDVPFKVDIDYIKPNKQMDISYERVRPFAATRPSQIVPMKIIAAHDLPAPLVYKSTQLDDENATIDPKIADSTPNVTVQVQFAMSERDLIKLELTGRPGIALPTIEPQYGNPRVGYVLFEFPNWVLAYHLASVLRIQYHVTNNGATRDSRVLNLSVLGFDEIPGGNPLPQPILNSLKPGSVLDLNTVSTNYCWVDLARWLLSRKDQPIWLKCHSTDASKPLTLLNGDLITQEQAEHGIVREPAELGWFTALPDGSTVKVTAAVGYTDSPVEANATLFPSSTYFIKALRLSDFTDFEVFFWNGWANLINGLGEIRNFNNNNYWHARLNGGSPIMPGVIKTFFIKSARTYRISFKMKVDLSPYQPQAFVEFGSQSKSFVYVHEGNWYTYQLDFALPAGAPSQYLPLRISFKSTLSPANFSLDDILVAELP</sequence>
<dbReference type="RefSeq" id="WP_057723071.1">
    <property type="nucleotide sequence ID" value="NZ_JYLM01000003.1"/>
</dbReference>
<dbReference type="Proteomes" id="UP000183653">
    <property type="component" value="Chromosome I"/>
</dbReference>
<keyword evidence="3" id="KW-1185">Reference proteome</keyword>
<accession>A0A1H2HY93</accession>
<dbReference type="AlphaFoldDB" id="A0A1H2HY93"/>
<protein>
    <submittedName>
        <fullName evidence="2">Uncharacterized protein</fullName>
    </submittedName>
</protein>
<dbReference type="EMBL" id="LT629782">
    <property type="protein sequence ID" value="SDU36528.1"/>
    <property type="molecule type" value="Genomic_DNA"/>
</dbReference>
<proteinExistence type="predicted"/>
<evidence type="ECO:0000256" key="1">
    <source>
        <dbReference type="SAM" id="MobiDB-lite"/>
    </source>
</evidence>